<evidence type="ECO:0000313" key="1">
    <source>
        <dbReference type="EMBL" id="KAG5542614.1"/>
    </source>
</evidence>
<dbReference type="EMBL" id="JACTNZ010000007">
    <property type="protein sequence ID" value="KAG5542614.1"/>
    <property type="molecule type" value="Genomic_DNA"/>
</dbReference>
<dbReference type="Proteomes" id="UP000823749">
    <property type="component" value="Chromosome 7"/>
</dbReference>
<accession>A0AAV6JT99</accession>
<gene>
    <name evidence="1" type="ORF">RHGRI_022215</name>
</gene>
<reference evidence="1" key="1">
    <citation type="submission" date="2020-08" db="EMBL/GenBank/DDBJ databases">
        <title>Plant Genome Project.</title>
        <authorList>
            <person name="Zhang R.-G."/>
        </authorList>
    </citation>
    <scope>NUCLEOTIDE SEQUENCE</scope>
    <source>
        <strain evidence="1">WSP0</strain>
        <tissue evidence="1">Leaf</tissue>
    </source>
</reference>
<protein>
    <submittedName>
        <fullName evidence="1">Uncharacterized protein</fullName>
    </submittedName>
</protein>
<keyword evidence="2" id="KW-1185">Reference proteome</keyword>
<comment type="caution">
    <text evidence="1">The sequence shown here is derived from an EMBL/GenBank/DDBJ whole genome shotgun (WGS) entry which is preliminary data.</text>
</comment>
<evidence type="ECO:0000313" key="2">
    <source>
        <dbReference type="Proteomes" id="UP000823749"/>
    </source>
</evidence>
<sequence length="69" mass="7942">MRRVNKNQNVLMKVVMLMWSQSHVAREALLYVPPLQTQEASWSISVFIEVCSGRFLVEICLIVAFVSLM</sequence>
<name>A0AAV6JT99_9ERIC</name>
<dbReference type="AlphaFoldDB" id="A0AAV6JT99"/>
<proteinExistence type="predicted"/>
<organism evidence="1 2">
    <name type="scientific">Rhododendron griersonianum</name>
    <dbReference type="NCBI Taxonomy" id="479676"/>
    <lineage>
        <taxon>Eukaryota</taxon>
        <taxon>Viridiplantae</taxon>
        <taxon>Streptophyta</taxon>
        <taxon>Embryophyta</taxon>
        <taxon>Tracheophyta</taxon>
        <taxon>Spermatophyta</taxon>
        <taxon>Magnoliopsida</taxon>
        <taxon>eudicotyledons</taxon>
        <taxon>Gunneridae</taxon>
        <taxon>Pentapetalae</taxon>
        <taxon>asterids</taxon>
        <taxon>Ericales</taxon>
        <taxon>Ericaceae</taxon>
        <taxon>Ericoideae</taxon>
        <taxon>Rhodoreae</taxon>
        <taxon>Rhododendron</taxon>
    </lineage>
</organism>